<dbReference type="Pfam" id="PF12819">
    <property type="entry name" value="Malectin_like"/>
    <property type="match status" value="1"/>
</dbReference>
<evidence type="ECO:0000259" key="21">
    <source>
        <dbReference type="PROSITE" id="PS50011"/>
    </source>
</evidence>
<dbReference type="InterPro" id="IPR024788">
    <property type="entry name" value="Malectin-like_Carb-bd_dom"/>
</dbReference>
<dbReference type="PANTHER" id="PTHR45631:SF202">
    <property type="entry name" value="SENESCENCE-INDUCED RECEPTOR-LIKE SERINE_THREONINE-PROTEIN KINASE"/>
    <property type="match status" value="1"/>
</dbReference>
<evidence type="ECO:0000256" key="14">
    <source>
        <dbReference type="ARBA" id="ARBA00023136"/>
    </source>
</evidence>
<keyword evidence="24" id="KW-1185">Reference proteome</keyword>
<evidence type="ECO:0000256" key="10">
    <source>
        <dbReference type="ARBA" id="ARBA00022741"/>
    </source>
</evidence>
<dbReference type="Pfam" id="PF00560">
    <property type="entry name" value="LRR_1"/>
    <property type="match status" value="1"/>
</dbReference>
<comment type="catalytic activity">
    <reaction evidence="16">
        <text>L-threonyl-[protein] + ATP = O-phospho-L-threonyl-[protein] + ADP + H(+)</text>
        <dbReference type="Rhea" id="RHEA:46608"/>
        <dbReference type="Rhea" id="RHEA-COMP:11060"/>
        <dbReference type="Rhea" id="RHEA-COMP:11605"/>
        <dbReference type="ChEBI" id="CHEBI:15378"/>
        <dbReference type="ChEBI" id="CHEBI:30013"/>
        <dbReference type="ChEBI" id="CHEBI:30616"/>
        <dbReference type="ChEBI" id="CHEBI:61977"/>
        <dbReference type="ChEBI" id="CHEBI:456216"/>
        <dbReference type="EC" id="2.7.11.1"/>
    </reaction>
</comment>
<evidence type="ECO:0000256" key="13">
    <source>
        <dbReference type="ARBA" id="ARBA00022989"/>
    </source>
</evidence>
<feature type="binding site" evidence="18">
    <location>
        <position position="600"/>
    </location>
    <ligand>
        <name>ATP</name>
        <dbReference type="ChEBI" id="CHEBI:30616"/>
    </ligand>
</feature>
<dbReference type="CDD" id="cd14066">
    <property type="entry name" value="STKc_IRAK"/>
    <property type="match status" value="1"/>
</dbReference>
<evidence type="ECO:0000313" key="24">
    <source>
        <dbReference type="Proteomes" id="UP000215914"/>
    </source>
</evidence>
<dbReference type="Gene3D" id="3.30.200.20">
    <property type="entry name" value="Phosphorylase Kinase, domain 1"/>
    <property type="match status" value="1"/>
</dbReference>
<dbReference type="GO" id="GO:0005524">
    <property type="term" value="F:ATP binding"/>
    <property type="evidence" value="ECO:0007669"/>
    <property type="project" value="UniProtKB-UniRule"/>
</dbReference>
<evidence type="ECO:0000256" key="7">
    <source>
        <dbReference type="ARBA" id="ARBA00022692"/>
    </source>
</evidence>
<evidence type="ECO:0000256" key="17">
    <source>
        <dbReference type="ARBA" id="ARBA00048679"/>
    </source>
</evidence>
<feature type="transmembrane region" description="Helical" evidence="19">
    <location>
        <begin position="517"/>
        <end position="540"/>
    </location>
</feature>
<dbReference type="GO" id="GO:0016020">
    <property type="term" value="C:membrane"/>
    <property type="evidence" value="ECO:0007669"/>
    <property type="project" value="UniProtKB-SubCell"/>
</dbReference>
<keyword evidence="12 18" id="KW-0067">ATP-binding</keyword>
<dbReference type="InterPro" id="IPR011009">
    <property type="entry name" value="Kinase-like_dom_sf"/>
</dbReference>
<keyword evidence="13 19" id="KW-1133">Transmembrane helix</keyword>
<evidence type="ECO:0000256" key="3">
    <source>
        <dbReference type="ARBA" id="ARBA00022527"/>
    </source>
</evidence>
<dbReference type="PROSITE" id="PS00108">
    <property type="entry name" value="PROTEIN_KINASE_ST"/>
    <property type="match status" value="1"/>
</dbReference>
<evidence type="ECO:0000256" key="16">
    <source>
        <dbReference type="ARBA" id="ARBA00047899"/>
    </source>
</evidence>
<dbReference type="Pfam" id="PF07714">
    <property type="entry name" value="PK_Tyr_Ser-Thr"/>
    <property type="match status" value="1"/>
</dbReference>
<evidence type="ECO:0000256" key="18">
    <source>
        <dbReference type="PROSITE-ProRule" id="PRU10141"/>
    </source>
</evidence>
<dbReference type="EC" id="2.7.11.1" evidence="2"/>
<comment type="subcellular location">
    <subcellularLocation>
        <location evidence="1">Membrane</location>
        <topology evidence="1">Single-pass membrane protein</topology>
    </subcellularLocation>
</comment>
<evidence type="ECO:0000313" key="23">
    <source>
        <dbReference type="EMBL" id="OTG38327.1"/>
    </source>
</evidence>
<gene>
    <name evidence="23" type="ORF">HannXRQ_Chr01g0028501</name>
    <name evidence="22" type="ORF">HanXRQr2_Chr16g0770501</name>
</gene>
<dbReference type="InterPro" id="IPR000719">
    <property type="entry name" value="Prot_kinase_dom"/>
</dbReference>
<keyword evidence="6 22" id="KW-0808">Transferase</keyword>
<keyword evidence="5" id="KW-0433">Leucine-rich repeat</keyword>
<keyword evidence="11 23" id="KW-0418">Kinase</keyword>
<name>A0A251VRU5_HELAN</name>
<dbReference type="SUPFAM" id="SSF52058">
    <property type="entry name" value="L domain-like"/>
    <property type="match status" value="1"/>
</dbReference>
<evidence type="ECO:0000256" key="12">
    <source>
        <dbReference type="ARBA" id="ARBA00022840"/>
    </source>
</evidence>
<dbReference type="PROSITE" id="PS00107">
    <property type="entry name" value="PROTEIN_KINASE_ATP"/>
    <property type="match status" value="1"/>
</dbReference>
<reference evidence="22 24" key="1">
    <citation type="journal article" date="2017" name="Nature">
        <title>The sunflower genome provides insights into oil metabolism, flowering and Asterid evolution.</title>
        <authorList>
            <person name="Badouin H."/>
            <person name="Gouzy J."/>
            <person name="Grassa C.J."/>
            <person name="Murat F."/>
            <person name="Staton S.E."/>
            <person name="Cottret L."/>
            <person name="Lelandais-Briere C."/>
            <person name="Owens G.L."/>
            <person name="Carrere S."/>
            <person name="Mayjonade B."/>
            <person name="Legrand L."/>
            <person name="Gill N."/>
            <person name="Kane N.C."/>
            <person name="Bowers J.E."/>
            <person name="Hubner S."/>
            <person name="Bellec A."/>
            <person name="Berard A."/>
            <person name="Berges H."/>
            <person name="Blanchet N."/>
            <person name="Boniface M.C."/>
            <person name="Brunel D."/>
            <person name="Catrice O."/>
            <person name="Chaidir N."/>
            <person name="Claudel C."/>
            <person name="Donnadieu C."/>
            <person name="Faraut T."/>
            <person name="Fievet G."/>
            <person name="Helmstetter N."/>
            <person name="King M."/>
            <person name="Knapp S.J."/>
            <person name="Lai Z."/>
            <person name="Le Paslier M.C."/>
            <person name="Lippi Y."/>
            <person name="Lorenzon L."/>
            <person name="Mandel J.R."/>
            <person name="Marage G."/>
            <person name="Marchand G."/>
            <person name="Marquand E."/>
            <person name="Bret-Mestries E."/>
            <person name="Morien E."/>
            <person name="Nambeesan S."/>
            <person name="Nguyen T."/>
            <person name="Pegot-Espagnet P."/>
            <person name="Pouilly N."/>
            <person name="Raftis F."/>
            <person name="Sallet E."/>
            <person name="Schiex T."/>
            <person name="Thomas J."/>
            <person name="Vandecasteele C."/>
            <person name="Vares D."/>
            <person name="Vear F."/>
            <person name="Vautrin S."/>
            <person name="Crespi M."/>
            <person name="Mangin B."/>
            <person name="Burke J.M."/>
            <person name="Salse J."/>
            <person name="Munos S."/>
            <person name="Vincourt P."/>
            <person name="Rieseberg L.H."/>
            <person name="Langlade N.B."/>
        </authorList>
    </citation>
    <scope>NUCLEOTIDE SEQUENCE [LARGE SCALE GENOMIC DNA]</scope>
    <source>
        <strain evidence="24">cv. SF193</strain>
        <tissue evidence="22">Leaves</tissue>
    </source>
</reference>
<keyword evidence="9" id="KW-0677">Repeat</keyword>
<keyword evidence="4" id="KW-0597">Phosphoprotein</keyword>
<dbReference type="Gene3D" id="1.10.510.10">
    <property type="entry name" value="Transferase(Phosphotransferase) domain 1"/>
    <property type="match status" value="1"/>
</dbReference>
<dbReference type="AlphaFoldDB" id="A0A251VRU5"/>
<dbReference type="InterPro" id="IPR032675">
    <property type="entry name" value="LRR_dom_sf"/>
</dbReference>
<comment type="catalytic activity">
    <reaction evidence="17">
        <text>L-seryl-[protein] + ATP = O-phospho-L-seryl-[protein] + ADP + H(+)</text>
        <dbReference type="Rhea" id="RHEA:17989"/>
        <dbReference type="Rhea" id="RHEA-COMP:9863"/>
        <dbReference type="Rhea" id="RHEA-COMP:11604"/>
        <dbReference type="ChEBI" id="CHEBI:15378"/>
        <dbReference type="ChEBI" id="CHEBI:29999"/>
        <dbReference type="ChEBI" id="CHEBI:30616"/>
        <dbReference type="ChEBI" id="CHEBI:83421"/>
        <dbReference type="ChEBI" id="CHEBI:456216"/>
        <dbReference type="EC" id="2.7.11.1"/>
    </reaction>
</comment>
<feature type="domain" description="Protein kinase" evidence="21">
    <location>
        <begin position="573"/>
        <end position="841"/>
    </location>
</feature>
<dbReference type="PANTHER" id="PTHR45631">
    <property type="entry name" value="OS07G0107800 PROTEIN-RELATED"/>
    <property type="match status" value="1"/>
</dbReference>
<keyword evidence="15" id="KW-0675">Receptor</keyword>
<dbReference type="InterPro" id="IPR001245">
    <property type="entry name" value="Ser-Thr/Tyr_kinase_cat_dom"/>
</dbReference>
<dbReference type="SMART" id="SM00220">
    <property type="entry name" value="S_TKc"/>
    <property type="match status" value="1"/>
</dbReference>
<dbReference type="GO" id="GO:0004674">
    <property type="term" value="F:protein serine/threonine kinase activity"/>
    <property type="evidence" value="ECO:0007669"/>
    <property type="project" value="UniProtKB-KW"/>
</dbReference>
<accession>A0A251VRU5</accession>
<evidence type="ECO:0000256" key="1">
    <source>
        <dbReference type="ARBA" id="ARBA00004167"/>
    </source>
</evidence>
<dbReference type="InParanoid" id="A0A251VRU5"/>
<keyword evidence="3" id="KW-0723">Serine/threonine-protein kinase</keyword>
<keyword evidence="10 18" id="KW-0547">Nucleotide-binding</keyword>
<dbReference type="FunCoup" id="A0A251VRU5">
    <property type="interactions" value="847"/>
</dbReference>
<evidence type="ECO:0000256" key="5">
    <source>
        <dbReference type="ARBA" id="ARBA00022614"/>
    </source>
</evidence>
<keyword evidence="7 19" id="KW-0812">Transmembrane</keyword>
<sequence length="866" mass="96938">MALFRNFYYVLMLQVALTIAMVHAQDDQSGFISIDCGITEGSDYTDKRTGINYVSDARFIDSGINQEISSMSKSDTLDIQFSTLRSFPQNTRNCYTLRPKQGKGNRYLIRARFNYGNYDLKGQPPKFDLYLGNDPWSRVNVKVSSATDYEIIHLASSDYIYVCLVNIGLGNPFISALELRLLDSTMYADDKKLRSLTLSARTNFGTSKIVRYADDKYDRIWYPIASTNTKDIQTSSPISLGSSTKESVPSKVMSTAVIPANPTADLFYSWTATDKTEEYFMYIHYAEIETLEGNETREFNIYLNDAYWDGPISPTDHTTSTYFTSFYNASSYELTLRRTINSTLPTMMNAIELYNPIHLQQRQTDDKDATTMWSTKSTYGLKRNWQGDPCVPQDSMWDGVKCSNDTDNLRIISMNLSFSGLSGEITPALANLTVIQSLDLSYNNLTGSVPTFLASLNFLKNLNLTGNNFTRPLPAELLKKAKNGSLFLSIEEDGDQDTDACSKGSCKKSKTSKNKNVVIVVIATVAAIFVLLTILIVLWITKRRRAQDSSIRDEFIEPRNQRFTYSEVQRITNSFSNVIGKGGFGTVFSGLIGDTRAAVKMLSESSAQGCREFQSEVHLLMSVHHKNITSLVGYCDEGSHKGIIYEYMANGNLGMHLFDASQNVLSWKKRLQIGYDAAQGLEYMHHGCKPPIVHRDVKCSNILLNEKLQAKLADFGLSRAFTTEGATHVSTVIAGTPGYLDPEYYTTNRLTEKSDVYSFGVVLLELITGRAAISTDIYIVNWVKSMVEKGSVENIIDPRLYGDFDVNTAWKMVELAMACVDMSSVKRPTMNDVVMELQTCLKGAKPNNLNHSMSLSLESMSGPNLR</sequence>
<protein>
    <recommendedName>
        <fullName evidence="2">non-specific serine/threonine protein kinase</fullName>
        <ecNumber evidence="2">2.7.11.1</ecNumber>
    </recommendedName>
</protein>
<dbReference type="FunFam" id="1.10.510.10:FF:000146">
    <property type="entry name" value="LRR receptor-like serine/threonine-protein kinase IOS1"/>
    <property type="match status" value="1"/>
</dbReference>
<dbReference type="InterPro" id="IPR001611">
    <property type="entry name" value="Leu-rich_rpt"/>
</dbReference>
<organism evidence="23 24">
    <name type="scientific">Helianthus annuus</name>
    <name type="common">Common sunflower</name>
    <dbReference type="NCBI Taxonomy" id="4232"/>
    <lineage>
        <taxon>Eukaryota</taxon>
        <taxon>Viridiplantae</taxon>
        <taxon>Streptophyta</taxon>
        <taxon>Embryophyta</taxon>
        <taxon>Tracheophyta</taxon>
        <taxon>Spermatophyta</taxon>
        <taxon>Magnoliopsida</taxon>
        <taxon>eudicotyledons</taxon>
        <taxon>Gunneridae</taxon>
        <taxon>Pentapetalae</taxon>
        <taxon>asterids</taxon>
        <taxon>campanulids</taxon>
        <taxon>Asterales</taxon>
        <taxon>Asteraceae</taxon>
        <taxon>Asteroideae</taxon>
        <taxon>Heliantheae alliance</taxon>
        <taxon>Heliantheae</taxon>
        <taxon>Helianthus</taxon>
    </lineage>
</organism>
<dbReference type="InterPro" id="IPR008271">
    <property type="entry name" value="Ser/Thr_kinase_AS"/>
</dbReference>
<dbReference type="EMBL" id="CM007890">
    <property type="protein sequence ID" value="OTG38327.1"/>
    <property type="molecule type" value="Genomic_DNA"/>
</dbReference>
<evidence type="ECO:0000256" key="19">
    <source>
        <dbReference type="SAM" id="Phobius"/>
    </source>
</evidence>
<evidence type="ECO:0000256" key="15">
    <source>
        <dbReference type="ARBA" id="ARBA00023170"/>
    </source>
</evidence>
<feature type="chain" id="PRO_5012264854" description="non-specific serine/threonine protein kinase" evidence="20">
    <location>
        <begin position="25"/>
        <end position="866"/>
    </location>
</feature>
<evidence type="ECO:0000313" key="22">
    <source>
        <dbReference type="EMBL" id="KAF5761907.1"/>
    </source>
</evidence>
<evidence type="ECO:0000256" key="20">
    <source>
        <dbReference type="SAM" id="SignalP"/>
    </source>
</evidence>
<dbReference type="PROSITE" id="PS50011">
    <property type="entry name" value="PROTEIN_KINASE_DOM"/>
    <property type="match status" value="1"/>
</dbReference>
<dbReference type="Gene3D" id="3.80.10.10">
    <property type="entry name" value="Ribonuclease Inhibitor"/>
    <property type="match status" value="1"/>
</dbReference>
<proteinExistence type="predicted"/>
<keyword evidence="8 20" id="KW-0732">Signal</keyword>
<dbReference type="Gramene" id="mRNA:HanXRQr2_Chr16g0770501">
    <property type="protein sequence ID" value="mRNA:HanXRQr2_Chr16g0770501"/>
    <property type="gene ID" value="HanXRQr2_Chr16g0770501"/>
</dbReference>
<evidence type="ECO:0000256" key="9">
    <source>
        <dbReference type="ARBA" id="ARBA00022737"/>
    </source>
</evidence>
<reference evidence="23" key="2">
    <citation type="submission" date="2017-02" db="EMBL/GenBank/DDBJ databases">
        <title>Sunflower complete genome.</title>
        <authorList>
            <person name="Langlade N."/>
            <person name="Munos S."/>
        </authorList>
    </citation>
    <scope>NUCLEOTIDE SEQUENCE [LARGE SCALE GENOMIC DNA]</scope>
    <source>
        <tissue evidence="23">Leaves</tissue>
    </source>
</reference>
<dbReference type="OMA" id="PNIGYNT"/>
<dbReference type="Proteomes" id="UP000215914">
    <property type="component" value="Chromosome 1"/>
</dbReference>
<dbReference type="EMBL" id="MNCJ02000331">
    <property type="protein sequence ID" value="KAF5761907.1"/>
    <property type="molecule type" value="Genomic_DNA"/>
</dbReference>
<dbReference type="FunFam" id="3.80.10.10:FF:000129">
    <property type="entry name" value="Leucine-rich repeat receptor-like kinase"/>
    <property type="match status" value="1"/>
</dbReference>
<evidence type="ECO:0000256" key="11">
    <source>
        <dbReference type="ARBA" id="ARBA00022777"/>
    </source>
</evidence>
<dbReference type="SUPFAM" id="SSF56112">
    <property type="entry name" value="Protein kinase-like (PK-like)"/>
    <property type="match status" value="1"/>
</dbReference>
<feature type="signal peptide" evidence="20">
    <location>
        <begin position="1"/>
        <end position="24"/>
    </location>
</feature>
<keyword evidence="14 19" id="KW-0472">Membrane</keyword>
<evidence type="ECO:0000256" key="6">
    <source>
        <dbReference type="ARBA" id="ARBA00022679"/>
    </source>
</evidence>
<dbReference type="InterPro" id="IPR017441">
    <property type="entry name" value="Protein_kinase_ATP_BS"/>
</dbReference>
<reference evidence="22" key="3">
    <citation type="submission" date="2020-06" db="EMBL/GenBank/DDBJ databases">
        <title>Helianthus annuus Genome sequencing and assembly Release 2.</title>
        <authorList>
            <person name="Gouzy J."/>
            <person name="Langlade N."/>
            <person name="Munos S."/>
        </authorList>
    </citation>
    <scope>NUCLEOTIDE SEQUENCE</scope>
    <source>
        <tissue evidence="22">Leaves</tissue>
    </source>
</reference>
<evidence type="ECO:0000256" key="8">
    <source>
        <dbReference type="ARBA" id="ARBA00022729"/>
    </source>
</evidence>
<evidence type="ECO:0000256" key="2">
    <source>
        <dbReference type="ARBA" id="ARBA00012513"/>
    </source>
</evidence>
<evidence type="ECO:0000256" key="4">
    <source>
        <dbReference type="ARBA" id="ARBA00022553"/>
    </source>
</evidence>